<reference evidence="1 2" key="1">
    <citation type="submission" date="2021-04" db="EMBL/GenBank/DDBJ databases">
        <title>Genome analysis of Polyangium sp.</title>
        <authorList>
            <person name="Li Y."/>
            <person name="Wang J."/>
        </authorList>
    </citation>
    <scope>NUCLEOTIDE SEQUENCE [LARGE SCALE GENOMIC DNA]</scope>
    <source>
        <strain evidence="1 2">SDU14</strain>
    </source>
</reference>
<sequence length="129" mass="13639">MFANTQRAGMAFAMPDVCLTPPGPTPIPYPNFAANPMAVSAVYKVLFVCAPAHNMRTKVPMTNGDNPGITGGVLSRSVMSTSRHTMGARKVLIKGAPVTRLTSPTMQNRTNARGMTVAPSQTKVLILAP</sequence>
<evidence type="ECO:0000313" key="2">
    <source>
        <dbReference type="Proteomes" id="UP001151081"/>
    </source>
</evidence>
<name>A0A9X3X6C7_9BACT</name>
<dbReference type="Pfam" id="PF13665">
    <property type="entry name" value="Tox-PAAR-like"/>
    <property type="match status" value="1"/>
</dbReference>
<comment type="caution">
    <text evidence="1">The sequence shown here is derived from an EMBL/GenBank/DDBJ whole genome shotgun (WGS) entry which is preliminary data.</text>
</comment>
<proteinExistence type="predicted"/>
<accession>A0A9X3X6C7</accession>
<gene>
    <name evidence="1" type="ORF">KEG57_28430</name>
</gene>
<keyword evidence="2" id="KW-1185">Reference proteome</keyword>
<dbReference type="Proteomes" id="UP001151081">
    <property type="component" value="Unassembled WGS sequence"/>
</dbReference>
<dbReference type="RefSeq" id="WP_272426801.1">
    <property type="nucleotide sequence ID" value="NZ_JAGTJJ010000021.1"/>
</dbReference>
<protein>
    <submittedName>
        <fullName evidence="1">DUF4150 domain-containing protein</fullName>
    </submittedName>
</protein>
<dbReference type="AlphaFoldDB" id="A0A9X3X6C7"/>
<evidence type="ECO:0000313" key="1">
    <source>
        <dbReference type="EMBL" id="MDC3984467.1"/>
    </source>
</evidence>
<organism evidence="1 2">
    <name type="scientific">Polyangium jinanense</name>
    <dbReference type="NCBI Taxonomy" id="2829994"/>
    <lineage>
        <taxon>Bacteria</taxon>
        <taxon>Pseudomonadati</taxon>
        <taxon>Myxococcota</taxon>
        <taxon>Polyangia</taxon>
        <taxon>Polyangiales</taxon>
        <taxon>Polyangiaceae</taxon>
        <taxon>Polyangium</taxon>
    </lineage>
</organism>
<dbReference type="EMBL" id="JAGTJJ010000021">
    <property type="protein sequence ID" value="MDC3984467.1"/>
    <property type="molecule type" value="Genomic_DNA"/>
</dbReference>